<evidence type="ECO:0008006" key="6">
    <source>
        <dbReference type="Google" id="ProtNLM"/>
    </source>
</evidence>
<comment type="subcellular location">
    <subcellularLocation>
        <location evidence="1">Membrane</location>
    </subcellularLocation>
</comment>
<evidence type="ECO:0000313" key="4">
    <source>
        <dbReference type="EMBL" id="KAL2331577.1"/>
    </source>
</evidence>
<evidence type="ECO:0000256" key="3">
    <source>
        <dbReference type="SAM" id="Phobius"/>
    </source>
</evidence>
<keyword evidence="3" id="KW-1133">Transmembrane helix</keyword>
<evidence type="ECO:0000256" key="1">
    <source>
        <dbReference type="ARBA" id="ARBA00004370"/>
    </source>
</evidence>
<dbReference type="EMBL" id="JBGMDY010000006">
    <property type="protein sequence ID" value="KAL2331577.1"/>
    <property type="molecule type" value="Genomic_DNA"/>
</dbReference>
<keyword evidence="5" id="KW-1185">Reference proteome</keyword>
<reference evidence="4 5" key="1">
    <citation type="submission" date="2024-08" db="EMBL/GenBank/DDBJ databases">
        <title>Insights into the chromosomal genome structure of Flemingia macrophylla.</title>
        <authorList>
            <person name="Ding Y."/>
            <person name="Zhao Y."/>
            <person name="Bi W."/>
            <person name="Wu M."/>
            <person name="Zhao G."/>
            <person name="Gong Y."/>
            <person name="Li W."/>
            <person name="Zhang P."/>
        </authorList>
    </citation>
    <scope>NUCLEOTIDE SEQUENCE [LARGE SCALE GENOMIC DNA]</scope>
    <source>
        <strain evidence="4">DYQJB</strain>
        <tissue evidence="4">Leaf</tissue>
    </source>
</reference>
<comment type="caution">
    <text evidence="4">The sequence shown here is derived from an EMBL/GenBank/DDBJ whole genome shotgun (WGS) entry which is preliminary data.</text>
</comment>
<feature type="transmembrane region" description="Helical" evidence="3">
    <location>
        <begin position="12"/>
        <end position="34"/>
    </location>
</feature>
<organism evidence="4 5">
    <name type="scientific">Flemingia macrophylla</name>
    <dbReference type="NCBI Taxonomy" id="520843"/>
    <lineage>
        <taxon>Eukaryota</taxon>
        <taxon>Viridiplantae</taxon>
        <taxon>Streptophyta</taxon>
        <taxon>Embryophyta</taxon>
        <taxon>Tracheophyta</taxon>
        <taxon>Spermatophyta</taxon>
        <taxon>Magnoliopsida</taxon>
        <taxon>eudicotyledons</taxon>
        <taxon>Gunneridae</taxon>
        <taxon>Pentapetalae</taxon>
        <taxon>rosids</taxon>
        <taxon>fabids</taxon>
        <taxon>Fabales</taxon>
        <taxon>Fabaceae</taxon>
        <taxon>Papilionoideae</taxon>
        <taxon>50 kb inversion clade</taxon>
        <taxon>NPAAA clade</taxon>
        <taxon>indigoferoid/millettioid clade</taxon>
        <taxon>Phaseoleae</taxon>
        <taxon>Flemingia</taxon>
    </lineage>
</organism>
<gene>
    <name evidence="4" type="ORF">Fmac_019158</name>
</gene>
<evidence type="ECO:0000313" key="5">
    <source>
        <dbReference type="Proteomes" id="UP001603857"/>
    </source>
</evidence>
<name>A0ABD1M7G4_9FABA</name>
<protein>
    <recommendedName>
        <fullName evidence="6">Late embryogenesis abundant protein LEA-2 subgroup domain-containing protein</fullName>
    </recommendedName>
</protein>
<dbReference type="PANTHER" id="PTHR31415">
    <property type="entry name" value="OS05G0367900 PROTEIN"/>
    <property type="match status" value="1"/>
</dbReference>
<keyword evidence="2 3" id="KW-0472">Membrane</keyword>
<dbReference type="GO" id="GO:0016020">
    <property type="term" value="C:membrane"/>
    <property type="evidence" value="ECO:0007669"/>
    <property type="project" value="UniProtKB-SubCell"/>
</dbReference>
<dbReference type="PANTHER" id="PTHR31415:SF146">
    <property type="entry name" value="NDR1-LIKE PROTEIN"/>
    <property type="match status" value="1"/>
</dbReference>
<dbReference type="AlphaFoldDB" id="A0ABD1M7G4"/>
<accession>A0ABD1M7G4</accession>
<proteinExistence type="predicted"/>
<sequence>MTAPAKSSGSCCAQCLTFLIAKIGVIALLLWLTLCVDEPRLYLDYIYVPSLNKTLNPNPHTHTNTTIFFTLKLVNNNKVNGIQYDDVSLSFSHFTSLNATRSLGNATVGGFYQGYHKGALKQGYLAATGNLTAPVNAGVYYRVDFKTAVKYKNLFWYTKRHRLWGGANVEIDASLGTKVHPKEVRLGGNSPAVIESGAPGIR</sequence>
<keyword evidence="3" id="KW-0812">Transmembrane</keyword>
<dbReference type="InterPro" id="IPR044839">
    <property type="entry name" value="NDR1-like"/>
</dbReference>
<evidence type="ECO:0000256" key="2">
    <source>
        <dbReference type="ARBA" id="ARBA00023136"/>
    </source>
</evidence>
<dbReference type="Proteomes" id="UP001603857">
    <property type="component" value="Unassembled WGS sequence"/>
</dbReference>